<sequence>MPSFNVIRALRRSKAASAPPSPSSSPASSTTTLADFCDTDDVFAANPSVEIGFVSLYKREGLLSLAEAQRSPAIVYHSVSHLPEPEAVAEPTIPGWGSQQEAVFSFISLSEAQARSDIKYRREGFEMQEHRAHILAGWRGGEEGLRGSVEVVLADLTLTAHTPTPTRLWTADDAHSFNGLGGEGPSSCRARGVAGRTRQDPYQRRHPGGGSDRGKSFLTLARSSWRRPFRGPQDKYPTEVTTPRGNQHALS</sequence>
<feature type="region of interest" description="Disordered" evidence="1">
    <location>
        <begin position="11"/>
        <end position="31"/>
    </location>
</feature>
<proteinExistence type="predicted"/>
<gene>
    <name evidence="2" type="ORF">PHLGIDRAFT_504774</name>
</gene>
<name>A0A0C3SFN2_PHLG1</name>
<accession>A0A0C3SFN2</accession>
<keyword evidence="3" id="KW-1185">Reference proteome</keyword>
<reference evidence="2 3" key="1">
    <citation type="journal article" date="2014" name="PLoS Genet.">
        <title>Analysis of the Phlebiopsis gigantea genome, transcriptome and secretome provides insight into its pioneer colonization strategies of wood.</title>
        <authorList>
            <person name="Hori C."/>
            <person name="Ishida T."/>
            <person name="Igarashi K."/>
            <person name="Samejima M."/>
            <person name="Suzuki H."/>
            <person name="Master E."/>
            <person name="Ferreira P."/>
            <person name="Ruiz-Duenas F.J."/>
            <person name="Held B."/>
            <person name="Canessa P."/>
            <person name="Larrondo L.F."/>
            <person name="Schmoll M."/>
            <person name="Druzhinina I.S."/>
            <person name="Kubicek C.P."/>
            <person name="Gaskell J.A."/>
            <person name="Kersten P."/>
            <person name="St John F."/>
            <person name="Glasner J."/>
            <person name="Sabat G."/>
            <person name="Splinter BonDurant S."/>
            <person name="Syed K."/>
            <person name="Yadav J."/>
            <person name="Mgbeahuruike A.C."/>
            <person name="Kovalchuk A."/>
            <person name="Asiegbu F.O."/>
            <person name="Lackner G."/>
            <person name="Hoffmeister D."/>
            <person name="Rencoret J."/>
            <person name="Gutierrez A."/>
            <person name="Sun H."/>
            <person name="Lindquist E."/>
            <person name="Barry K."/>
            <person name="Riley R."/>
            <person name="Grigoriev I.V."/>
            <person name="Henrissat B."/>
            <person name="Kues U."/>
            <person name="Berka R.M."/>
            <person name="Martinez A.T."/>
            <person name="Covert S.F."/>
            <person name="Blanchette R.A."/>
            <person name="Cullen D."/>
        </authorList>
    </citation>
    <scope>NUCLEOTIDE SEQUENCE [LARGE SCALE GENOMIC DNA]</scope>
    <source>
        <strain evidence="2 3">11061_1 CR5-6</strain>
    </source>
</reference>
<dbReference type="AlphaFoldDB" id="A0A0C3SFN2"/>
<dbReference type="HOGENOM" id="CLU_1107464_0_0_1"/>
<feature type="region of interest" description="Disordered" evidence="1">
    <location>
        <begin position="177"/>
        <end position="251"/>
    </location>
</feature>
<dbReference type="Proteomes" id="UP000053257">
    <property type="component" value="Unassembled WGS sequence"/>
</dbReference>
<dbReference type="EMBL" id="KN840440">
    <property type="protein sequence ID" value="KIP12380.1"/>
    <property type="molecule type" value="Genomic_DNA"/>
</dbReference>
<feature type="compositionally biased region" description="Polar residues" evidence="1">
    <location>
        <begin position="239"/>
        <end position="251"/>
    </location>
</feature>
<protein>
    <submittedName>
        <fullName evidence="2">Uncharacterized protein</fullName>
    </submittedName>
</protein>
<organism evidence="2 3">
    <name type="scientific">Phlebiopsis gigantea (strain 11061_1 CR5-6)</name>
    <name type="common">White-rot fungus</name>
    <name type="synonym">Peniophora gigantea</name>
    <dbReference type="NCBI Taxonomy" id="745531"/>
    <lineage>
        <taxon>Eukaryota</taxon>
        <taxon>Fungi</taxon>
        <taxon>Dikarya</taxon>
        <taxon>Basidiomycota</taxon>
        <taxon>Agaricomycotina</taxon>
        <taxon>Agaricomycetes</taxon>
        <taxon>Polyporales</taxon>
        <taxon>Phanerochaetaceae</taxon>
        <taxon>Phlebiopsis</taxon>
    </lineage>
</organism>
<dbReference type="OrthoDB" id="2802412at2759"/>
<evidence type="ECO:0000256" key="1">
    <source>
        <dbReference type="SAM" id="MobiDB-lite"/>
    </source>
</evidence>
<evidence type="ECO:0000313" key="2">
    <source>
        <dbReference type="EMBL" id="KIP12380.1"/>
    </source>
</evidence>
<evidence type="ECO:0000313" key="3">
    <source>
        <dbReference type="Proteomes" id="UP000053257"/>
    </source>
</evidence>